<comment type="caution">
    <text evidence="2">The sequence shown here is derived from an EMBL/GenBank/DDBJ whole genome shotgun (WGS) entry which is preliminary data.</text>
</comment>
<accession>X8DZF8</accession>
<feature type="transmembrane region" description="Helical" evidence="1">
    <location>
        <begin position="55"/>
        <end position="75"/>
    </location>
</feature>
<dbReference type="Proteomes" id="UP000023351">
    <property type="component" value="Unassembled WGS sequence"/>
</dbReference>
<evidence type="ECO:0000313" key="3">
    <source>
        <dbReference type="Proteomes" id="UP000023351"/>
    </source>
</evidence>
<protein>
    <submittedName>
        <fullName evidence="2">Putative membrane protein</fullName>
    </submittedName>
</protein>
<reference evidence="2 3" key="1">
    <citation type="submission" date="2013-12" db="EMBL/GenBank/DDBJ databases">
        <authorList>
            <person name="Zelazny A."/>
            <person name="Olivier K."/>
            <person name="Holland S."/>
            <person name="Lenaerts A."/>
            <person name="Ordway D."/>
            <person name="DeGroote M.A."/>
            <person name="Parker T."/>
            <person name="Sizemore C."/>
            <person name="Tallon L.J."/>
            <person name="Sadzewicz L.K."/>
            <person name="Sengamalay N."/>
            <person name="Fraser C.M."/>
            <person name="Hine E."/>
            <person name="Shefchek K.A."/>
            <person name="Das S.P."/>
            <person name="Tettelin H."/>
        </authorList>
    </citation>
    <scope>NUCLEOTIDE SEQUENCE [LARGE SCALE GENOMIC DNA]</scope>
    <source>
        <strain evidence="2 3">1513</strain>
    </source>
</reference>
<dbReference type="AlphaFoldDB" id="X8DZF8"/>
<feature type="transmembrane region" description="Helical" evidence="1">
    <location>
        <begin position="6"/>
        <end position="24"/>
    </location>
</feature>
<sequence length="86" mass="9387">MNLYTSLLLLALGAILFIWSTLLLPTHLSKGLALQVAGISAISSGLFFLTDSEYLRYAIGISFAIILLRAMVSACEQYVGVVRQHQ</sequence>
<keyword evidence="1" id="KW-0812">Transmembrane</keyword>
<dbReference type="EMBL" id="JAOJ01000001">
    <property type="protein sequence ID" value="EUA73739.1"/>
    <property type="molecule type" value="Genomic_DNA"/>
</dbReference>
<evidence type="ECO:0000313" key="2">
    <source>
        <dbReference type="EMBL" id="EUA73739.1"/>
    </source>
</evidence>
<gene>
    <name evidence="2" type="ORF">I540_0625</name>
</gene>
<organism evidence="2 3">
    <name type="scientific">Mycobacteroides abscessus subsp. bolletii 1513</name>
    <dbReference type="NCBI Taxonomy" id="1299321"/>
    <lineage>
        <taxon>Bacteria</taxon>
        <taxon>Bacillati</taxon>
        <taxon>Actinomycetota</taxon>
        <taxon>Actinomycetes</taxon>
        <taxon>Mycobacteriales</taxon>
        <taxon>Mycobacteriaceae</taxon>
        <taxon>Mycobacteroides</taxon>
        <taxon>Mycobacteroides abscessus</taxon>
    </lineage>
</organism>
<proteinExistence type="predicted"/>
<keyword evidence="1" id="KW-1133">Transmembrane helix</keyword>
<keyword evidence="1" id="KW-0472">Membrane</keyword>
<evidence type="ECO:0000256" key="1">
    <source>
        <dbReference type="SAM" id="Phobius"/>
    </source>
</evidence>
<name>X8DZF8_9MYCO</name>